<gene>
    <name evidence="1" type="ORF">ORM20_00101</name>
</gene>
<organism evidence="1">
    <name type="scientific">Ochrobactrum phage ORM_20</name>
    <dbReference type="NCBI Taxonomy" id="2985243"/>
    <lineage>
        <taxon>Viruses</taxon>
    </lineage>
</organism>
<accession>A0A9N6WTN0</accession>
<reference evidence="1" key="1">
    <citation type="submission" date="2022-10" db="EMBL/GenBank/DDBJ databases">
        <authorList>
            <person name="Meaden S."/>
        </authorList>
    </citation>
    <scope>NUCLEOTIDE SEQUENCE</scope>
</reference>
<evidence type="ECO:0000313" key="1">
    <source>
        <dbReference type="EMBL" id="CAI3971150.1"/>
    </source>
</evidence>
<sequence>MAEENNVPDPEEVGGENPVAPMSFQVVDSDEADEVAVVKNSDFHVTAADTDVAAYLTRVKGLVTAACATIPGINSILGLYQPFYECFVDRNRKFHKSQALIDKQLTAIYHNDKTYELYTHIPEAVVTPPEGGEGE</sequence>
<proteinExistence type="predicted"/>
<name>A0A9N6WTN0_9VIRU</name>
<protein>
    <submittedName>
        <fullName evidence="1">Uncharacterized protein</fullName>
    </submittedName>
</protein>
<dbReference type="EMBL" id="OX359470">
    <property type="protein sequence ID" value="CAI3971150.1"/>
    <property type="molecule type" value="Genomic_DNA"/>
</dbReference>